<protein>
    <submittedName>
        <fullName evidence="1">Uncharacterized protein</fullName>
    </submittedName>
</protein>
<sequence>MDEDPNMGVWIGVRDVEIDAKNPNHAADIARGIRGFLLTKYSFDVRQKVRVTIIPDIEGIHYGRGVGWSIVEHIPPSDIAEVSATKIREKNKKIAANYGMKK</sequence>
<name>A0A0F9CZ50_9ZZZZ</name>
<reference evidence="1" key="1">
    <citation type="journal article" date="2015" name="Nature">
        <title>Complex archaea that bridge the gap between prokaryotes and eukaryotes.</title>
        <authorList>
            <person name="Spang A."/>
            <person name="Saw J.H."/>
            <person name="Jorgensen S.L."/>
            <person name="Zaremba-Niedzwiedzka K."/>
            <person name="Martijn J."/>
            <person name="Lind A.E."/>
            <person name="van Eijk R."/>
            <person name="Schleper C."/>
            <person name="Guy L."/>
            <person name="Ettema T.J."/>
        </authorList>
    </citation>
    <scope>NUCLEOTIDE SEQUENCE</scope>
</reference>
<organism evidence="1">
    <name type="scientific">marine sediment metagenome</name>
    <dbReference type="NCBI Taxonomy" id="412755"/>
    <lineage>
        <taxon>unclassified sequences</taxon>
        <taxon>metagenomes</taxon>
        <taxon>ecological metagenomes</taxon>
    </lineage>
</organism>
<evidence type="ECO:0000313" key="1">
    <source>
        <dbReference type="EMBL" id="KKL54678.1"/>
    </source>
</evidence>
<dbReference type="EMBL" id="LAZR01031116">
    <property type="protein sequence ID" value="KKL54678.1"/>
    <property type="molecule type" value="Genomic_DNA"/>
</dbReference>
<accession>A0A0F9CZ50</accession>
<proteinExistence type="predicted"/>
<dbReference type="AlphaFoldDB" id="A0A0F9CZ50"/>
<comment type="caution">
    <text evidence="1">The sequence shown here is derived from an EMBL/GenBank/DDBJ whole genome shotgun (WGS) entry which is preliminary data.</text>
</comment>
<gene>
    <name evidence="1" type="ORF">LCGC14_2263030</name>
</gene>